<evidence type="ECO:0000313" key="1">
    <source>
        <dbReference type="Ensembl" id="ENSOMEP00000034327.1"/>
    </source>
</evidence>
<dbReference type="Ensembl" id="ENSOMET00000028229.1">
    <property type="protein sequence ID" value="ENSOMEP00000034327.1"/>
    <property type="gene ID" value="ENSOMEG00000020875.1"/>
</dbReference>
<evidence type="ECO:0000313" key="2">
    <source>
        <dbReference type="Proteomes" id="UP000261560"/>
    </source>
</evidence>
<name>A0A3B3DW10_ORYME</name>
<keyword evidence="2" id="KW-1185">Reference proteome</keyword>
<dbReference type="PaxDb" id="30732-ENSOMEP00000034327"/>
<dbReference type="Proteomes" id="UP000261560">
    <property type="component" value="Unplaced"/>
</dbReference>
<organism evidence="1 2">
    <name type="scientific">Oryzias melastigma</name>
    <name type="common">Marine medaka</name>
    <dbReference type="NCBI Taxonomy" id="30732"/>
    <lineage>
        <taxon>Eukaryota</taxon>
        <taxon>Metazoa</taxon>
        <taxon>Chordata</taxon>
        <taxon>Craniata</taxon>
        <taxon>Vertebrata</taxon>
        <taxon>Euteleostomi</taxon>
        <taxon>Actinopterygii</taxon>
        <taxon>Neopterygii</taxon>
        <taxon>Teleostei</taxon>
        <taxon>Neoteleostei</taxon>
        <taxon>Acanthomorphata</taxon>
        <taxon>Ovalentaria</taxon>
        <taxon>Atherinomorphae</taxon>
        <taxon>Beloniformes</taxon>
        <taxon>Adrianichthyidae</taxon>
        <taxon>Oryziinae</taxon>
        <taxon>Oryzias</taxon>
    </lineage>
</organism>
<protein>
    <submittedName>
        <fullName evidence="1">Uncharacterized protein</fullName>
    </submittedName>
</protein>
<reference evidence="1" key="1">
    <citation type="submission" date="2025-08" db="UniProtKB">
        <authorList>
            <consortium name="Ensembl"/>
        </authorList>
    </citation>
    <scope>IDENTIFICATION</scope>
</reference>
<sequence>ETSVVEPQSSVTDLSHSTFMRVHQDSNPEIWSLIGRFLLRSSSLNDRISRFRVGCFLSVCAISNLGHDLQIGGDEEAGKSSSDAFGPGK</sequence>
<dbReference type="AlphaFoldDB" id="A0A3B3DW10"/>
<proteinExistence type="predicted"/>
<accession>A0A3B3DW10</accession>
<reference evidence="1" key="2">
    <citation type="submission" date="2025-09" db="UniProtKB">
        <authorList>
            <consortium name="Ensembl"/>
        </authorList>
    </citation>
    <scope>IDENTIFICATION</scope>
</reference>